<comment type="caution">
    <text evidence="1">The sequence shown here is derived from an EMBL/GenBank/DDBJ whole genome shotgun (WGS) entry which is preliminary data.</text>
</comment>
<organism evidence="1 2">
    <name type="scientific">Lecanicillium saksenae</name>
    <dbReference type="NCBI Taxonomy" id="468837"/>
    <lineage>
        <taxon>Eukaryota</taxon>
        <taxon>Fungi</taxon>
        <taxon>Dikarya</taxon>
        <taxon>Ascomycota</taxon>
        <taxon>Pezizomycotina</taxon>
        <taxon>Sordariomycetes</taxon>
        <taxon>Hypocreomycetidae</taxon>
        <taxon>Hypocreales</taxon>
        <taxon>Cordycipitaceae</taxon>
        <taxon>Lecanicillium</taxon>
    </lineage>
</organism>
<name>A0ACC1QL68_9HYPO</name>
<proteinExistence type="predicted"/>
<gene>
    <name evidence="1" type="ORF">NLG97_g8566</name>
</gene>
<accession>A0ACC1QL68</accession>
<reference evidence="1" key="1">
    <citation type="submission" date="2022-07" db="EMBL/GenBank/DDBJ databases">
        <title>Genome Sequence of Lecanicillium saksenae.</title>
        <authorList>
            <person name="Buettner E."/>
        </authorList>
    </citation>
    <scope>NUCLEOTIDE SEQUENCE</scope>
    <source>
        <strain evidence="1">VT-O1</strain>
    </source>
</reference>
<sequence>MPCQVPTGALAVLIFARLVRPVCDYIYIIRYFKGIKAHGWQMMSALLAIWVLSMIASAVNVCVFGESRLGLWVIACVPLCWDVLFAIIREDISRHRASAGLRCENLAFAGSCAR</sequence>
<dbReference type="EMBL" id="JANAKD010001538">
    <property type="protein sequence ID" value="KAJ3478488.1"/>
    <property type="molecule type" value="Genomic_DNA"/>
</dbReference>
<protein>
    <submittedName>
        <fullName evidence="1">Uncharacterized protein</fullName>
    </submittedName>
</protein>
<keyword evidence="2" id="KW-1185">Reference proteome</keyword>
<evidence type="ECO:0000313" key="2">
    <source>
        <dbReference type="Proteomes" id="UP001148737"/>
    </source>
</evidence>
<evidence type="ECO:0000313" key="1">
    <source>
        <dbReference type="EMBL" id="KAJ3478488.1"/>
    </source>
</evidence>
<dbReference type="Proteomes" id="UP001148737">
    <property type="component" value="Unassembled WGS sequence"/>
</dbReference>